<keyword evidence="1" id="KW-0812">Transmembrane</keyword>
<keyword evidence="1" id="KW-1133">Transmembrane helix</keyword>
<accession>A0ABS7A4V2</accession>
<dbReference type="EMBL" id="JAHYBZ010000002">
    <property type="protein sequence ID" value="MBW6397223.1"/>
    <property type="molecule type" value="Genomic_DNA"/>
</dbReference>
<evidence type="ECO:0000313" key="2">
    <source>
        <dbReference type="EMBL" id="MBW6397223.1"/>
    </source>
</evidence>
<proteinExistence type="predicted"/>
<comment type="caution">
    <text evidence="2">The sequence shown here is derived from an EMBL/GenBank/DDBJ whole genome shotgun (WGS) entry which is preliminary data.</text>
</comment>
<dbReference type="Proteomes" id="UP001196565">
    <property type="component" value="Unassembled WGS sequence"/>
</dbReference>
<feature type="transmembrane region" description="Helical" evidence="1">
    <location>
        <begin position="20"/>
        <end position="43"/>
    </location>
</feature>
<keyword evidence="1" id="KW-0472">Membrane</keyword>
<name>A0ABS7A4V2_9PROT</name>
<dbReference type="RefSeq" id="WP_219761850.1">
    <property type="nucleotide sequence ID" value="NZ_JAHYBZ010000002.1"/>
</dbReference>
<evidence type="ECO:0000256" key="1">
    <source>
        <dbReference type="SAM" id="Phobius"/>
    </source>
</evidence>
<sequence length="61" mass="6586">MTAPLDVVETADGFRFEGEAAAMLQDLAALLGVTPLAAVRLAVRERLTELRDVKTQSRDDA</sequence>
<protein>
    <submittedName>
        <fullName evidence="2">Uncharacterized protein</fullName>
    </submittedName>
</protein>
<gene>
    <name evidence="2" type="ORF">KPL78_05145</name>
</gene>
<reference evidence="2 3" key="1">
    <citation type="submission" date="2021-07" db="EMBL/GenBank/DDBJ databases">
        <authorList>
            <person name="So Y."/>
        </authorList>
    </citation>
    <scope>NUCLEOTIDE SEQUENCE [LARGE SCALE GENOMIC DNA]</scope>
    <source>
        <strain evidence="2 3">HJA6</strain>
    </source>
</reference>
<organism evidence="2 3">
    <name type="scientific">Roseomonas alba</name>
    <dbReference type="NCBI Taxonomy" id="2846776"/>
    <lineage>
        <taxon>Bacteria</taxon>
        <taxon>Pseudomonadati</taxon>
        <taxon>Pseudomonadota</taxon>
        <taxon>Alphaproteobacteria</taxon>
        <taxon>Acetobacterales</taxon>
        <taxon>Roseomonadaceae</taxon>
        <taxon>Roseomonas</taxon>
    </lineage>
</organism>
<keyword evidence="3" id="KW-1185">Reference proteome</keyword>
<evidence type="ECO:0000313" key="3">
    <source>
        <dbReference type="Proteomes" id="UP001196565"/>
    </source>
</evidence>